<evidence type="ECO:0000313" key="2">
    <source>
        <dbReference type="Proteomes" id="UP001165064"/>
    </source>
</evidence>
<dbReference type="Proteomes" id="UP001165064">
    <property type="component" value="Unassembled WGS sequence"/>
</dbReference>
<comment type="caution">
    <text evidence="1">The sequence shown here is derived from an EMBL/GenBank/DDBJ whole genome shotgun (WGS) entry which is preliminary data.</text>
</comment>
<dbReference type="EMBL" id="BSXS01012519">
    <property type="protein sequence ID" value="GMF02519.1"/>
    <property type="molecule type" value="Genomic_DNA"/>
</dbReference>
<name>A0ACB5U6L7_AMBMO</name>
<sequence>MRRSYFVKFVNIDPVKLDMLLTIARAHNVKLTSLLTVINLLAISPITKEHTIDVGIPVNIRSLIDHESAQTHCNSFSDKFGLFIGNLYINLNPLQKFTDTQNKLEPNWELVNFIQDILTKKAP</sequence>
<protein>
    <submittedName>
        <fullName evidence="1">Unnamed protein product</fullName>
    </submittedName>
</protein>
<accession>A0ACB5U6L7</accession>
<reference evidence="1" key="1">
    <citation type="submission" date="2023-04" db="EMBL/GenBank/DDBJ databases">
        <title>Ambrosiozyma monospora NBRC 10751.</title>
        <authorList>
            <person name="Ichikawa N."/>
            <person name="Sato H."/>
            <person name="Tonouchi N."/>
        </authorList>
    </citation>
    <scope>NUCLEOTIDE SEQUENCE</scope>
    <source>
        <strain evidence="1">NBRC 10751</strain>
    </source>
</reference>
<evidence type="ECO:0000313" key="1">
    <source>
        <dbReference type="EMBL" id="GMF02519.1"/>
    </source>
</evidence>
<proteinExistence type="predicted"/>
<keyword evidence="2" id="KW-1185">Reference proteome</keyword>
<organism evidence="1 2">
    <name type="scientific">Ambrosiozyma monospora</name>
    <name type="common">Yeast</name>
    <name type="synonym">Endomycopsis monosporus</name>
    <dbReference type="NCBI Taxonomy" id="43982"/>
    <lineage>
        <taxon>Eukaryota</taxon>
        <taxon>Fungi</taxon>
        <taxon>Dikarya</taxon>
        <taxon>Ascomycota</taxon>
        <taxon>Saccharomycotina</taxon>
        <taxon>Pichiomycetes</taxon>
        <taxon>Pichiales</taxon>
        <taxon>Pichiaceae</taxon>
        <taxon>Ambrosiozyma</taxon>
    </lineage>
</organism>
<gene>
    <name evidence="1" type="ORF">Amon02_001148700</name>
</gene>